<dbReference type="Proteomes" id="UP000630923">
    <property type="component" value="Unassembled WGS sequence"/>
</dbReference>
<gene>
    <name evidence="2" type="ORF">GCM10017044_19660</name>
</gene>
<dbReference type="GO" id="GO:0008237">
    <property type="term" value="F:metallopeptidase activity"/>
    <property type="evidence" value="ECO:0007669"/>
    <property type="project" value="InterPro"/>
</dbReference>
<evidence type="ECO:0000259" key="1">
    <source>
        <dbReference type="Pfam" id="PF01433"/>
    </source>
</evidence>
<dbReference type="EMBL" id="BNCI01000002">
    <property type="protein sequence ID" value="GHF24963.1"/>
    <property type="molecule type" value="Genomic_DNA"/>
</dbReference>
<proteinExistence type="predicted"/>
<dbReference type="RefSeq" id="WP_191252452.1">
    <property type="nucleotide sequence ID" value="NZ_BNCI01000002.1"/>
</dbReference>
<accession>A0A919ASM4</accession>
<keyword evidence="3" id="KW-1185">Reference proteome</keyword>
<feature type="domain" description="Peptidase M1 membrane alanine aminopeptidase" evidence="1">
    <location>
        <begin position="284"/>
        <end position="401"/>
    </location>
</feature>
<dbReference type="InterPro" id="IPR014782">
    <property type="entry name" value="Peptidase_M1_dom"/>
</dbReference>
<dbReference type="SUPFAM" id="SSF55486">
    <property type="entry name" value="Metalloproteases ('zincins'), catalytic domain"/>
    <property type="match status" value="1"/>
</dbReference>
<dbReference type="InterPro" id="IPR027268">
    <property type="entry name" value="Peptidase_M4/M1_CTD_sf"/>
</dbReference>
<sequence>MQVLKTLSVAIGLLWSLPLPALWAMESDWLSVEQDLRENVDYYYVGDVKIMPQTGHLKATWRIGMEHAENGTVSFMLRETLQVTSVQGAGVKGFVTTPLNDENRLQRIDVDLSVQDGGSGSFIEIEYAGVLLPTPMENGINHIGTDYIELNVDSFWFPIDARFNKLLKARFFVSAGDGWDAISTGTVTKSGNRLLVDNEDPFLDIAVTMAPSFTVIEGDGYSFYDLRKNGGSLDVLSRAVEDCYGFLNERFGVHSKLTGARFILHDRPESGYARKKYIALSSVEKSRPESLTGFVCHELAHYWSSYGKFDTVENWLNESFAVYAELMAVRHVFGVETYKATLRRYKEQIEGKSLPSVWTANDQSRRPYLVNYRKGPLALARLEQYLGQDAFLSFISNYMTGKVRTTPELLAILEKIGGKNARDWFEVELGK</sequence>
<dbReference type="AlphaFoldDB" id="A0A919ASM4"/>
<organism evidence="2 3">
    <name type="scientific">Kordiimonas sediminis</name>
    <dbReference type="NCBI Taxonomy" id="1735581"/>
    <lineage>
        <taxon>Bacteria</taxon>
        <taxon>Pseudomonadati</taxon>
        <taxon>Pseudomonadota</taxon>
        <taxon>Alphaproteobacteria</taxon>
        <taxon>Kordiimonadales</taxon>
        <taxon>Kordiimonadaceae</taxon>
        <taxon>Kordiimonas</taxon>
    </lineage>
</organism>
<evidence type="ECO:0000313" key="2">
    <source>
        <dbReference type="EMBL" id="GHF24963.1"/>
    </source>
</evidence>
<dbReference type="Pfam" id="PF01433">
    <property type="entry name" value="Peptidase_M1"/>
    <property type="match status" value="1"/>
</dbReference>
<evidence type="ECO:0000313" key="3">
    <source>
        <dbReference type="Proteomes" id="UP000630923"/>
    </source>
</evidence>
<name>A0A919ASM4_9PROT</name>
<reference evidence="2" key="1">
    <citation type="journal article" date="2014" name="Int. J. Syst. Evol. Microbiol.">
        <title>Complete genome sequence of Corynebacterium casei LMG S-19264T (=DSM 44701T), isolated from a smear-ripened cheese.</title>
        <authorList>
            <consortium name="US DOE Joint Genome Institute (JGI-PGF)"/>
            <person name="Walter F."/>
            <person name="Albersmeier A."/>
            <person name="Kalinowski J."/>
            <person name="Ruckert C."/>
        </authorList>
    </citation>
    <scope>NUCLEOTIDE SEQUENCE</scope>
    <source>
        <strain evidence="2">KCTC 42590</strain>
    </source>
</reference>
<protein>
    <recommendedName>
        <fullName evidence="1">Peptidase M1 membrane alanine aminopeptidase domain-containing protein</fullName>
    </recommendedName>
</protein>
<dbReference type="Gene3D" id="1.10.390.10">
    <property type="entry name" value="Neutral Protease Domain 2"/>
    <property type="match status" value="1"/>
</dbReference>
<comment type="caution">
    <text evidence="2">The sequence shown here is derived from an EMBL/GenBank/DDBJ whole genome shotgun (WGS) entry which is preliminary data.</text>
</comment>
<reference evidence="2" key="2">
    <citation type="submission" date="2020-09" db="EMBL/GenBank/DDBJ databases">
        <authorList>
            <person name="Sun Q."/>
            <person name="Kim S."/>
        </authorList>
    </citation>
    <scope>NUCLEOTIDE SEQUENCE</scope>
    <source>
        <strain evidence="2">KCTC 42590</strain>
    </source>
</reference>
<dbReference type="GO" id="GO:0008270">
    <property type="term" value="F:zinc ion binding"/>
    <property type="evidence" value="ECO:0007669"/>
    <property type="project" value="InterPro"/>
</dbReference>